<evidence type="ECO:0000256" key="5">
    <source>
        <dbReference type="ARBA" id="ARBA00025933"/>
    </source>
</evidence>
<proteinExistence type="inferred from homology"/>
<dbReference type="PROSITE" id="PS00588">
    <property type="entry name" value="FLAGELLA_BB_ROD"/>
    <property type="match status" value="1"/>
</dbReference>
<dbReference type="Proteomes" id="UP000199423">
    <property type="component" value="Unassembled WGS sequence"/>
</dbReference>
<name>A0A1I7NRI3_9HYPH</name>
<dbReference type="EMBL" id="FPCH01000003">
    <property type="protein sequence ID" value="SFV37253.1"/>
    <property type="molecule type" value="Genomic_DNA"/>
</dbReference>
<dbReference type="InterPro" id="IPR001444">
    <property type="entry name" value="Flag_bb_rod_N"/>
</dbReference>
<dbReference type="OrthoDB" id="9813951at2"/>
<dbReference type="AlphaFoldDB" id="A0A1I7NRI3"/>
<dbReference type="GO" id="GO:0071978">
    <property type="term" value="P:bacterial-type flagellum-dependent swarming motility"/>
    <property type="evidence" value="ECO:0007669"/>
    <property type="project" value="TreeGrafter"/>
</dbReference>
<keyword evidence="10" id="KW-1185">Reference proteome</keyword>
<feature type="domain" description="Flagellar basal-body/hook protein C-terminal" evidence="8">
    <location>
        <begin position="92"/>
        <end position="134"/>
    </location>
</feature>
<comment type="subunit">
    <text evidence="5 6">The basal body constitutes a major portion of the flagellar organelle and consists of four rings (L,P,S, and M) mounted on a central rod. The rod consists of about 26 subunits of FlgG in the distal portion, and FlgB, FlgC and FlgF are thought to build up the proximal portion of the rod with about 6 subunits each.</text>
</comment>
<evidence type="ECO:0000259" key="7">
    <source>
        <dbReference type="Pfam" id="PF00460"/>
    </source>
</evidence>
<dbReference type="NCBIfam" id="TIGR01395">
    <property type="entry name" value="FlgC"/>
    <property type="match status" value="1"/>
</dbReference>
<evidence type="ECO:0000313" key="10">
    <source>
        <dbReference type="Proteomes" id="UP000199423"/>
    </source>
</evidence>
<evidence type="ECO:0000256" key="3">
    <source>
        <dbReference type="ARBA" id="ARBA00017941"/>
    </source>
</evidence>
<sequence>MSDPLIAASRAAANGLFAQSTRMRVLSENIANAETTGKTAGSDPYQRKTISFQSITDDMDGIDMVQVDNVDRDNAPFRTEYMPGHPAADGKGFVKLPNVDMLVELADMREASRSYTANTQVIKQVREIVSMTLDLLRPNS</sequence>
<keyword evidence="9" id="KW-0966">Cell projection</keyword>
<reference evidence="10" key="1">
    <citation type="submission" date="2016-10" db="EMBL/GenBank/DDBJ databases">
        <authorList>
            <person name="Varghese N."/>
            <person name="Submissions S."/>
        </authorList>
    </citation>
    <scope>NUCLEOTIDE SEQUENCE [LARGE SCALE GENOMIC DNA]</scope>
    <source>
        <strain evidence="10">DSM 1565</strain>
    </source>
</reference>
<dbReference type="InterPro" id="IPR006299">
    <property type="entry name" value="FlgC"/>
</dbReference>
<gene>
    <name evidence="9" type="ORF">SAMN04488557_3068</name>
</gene>
<dbReference type="InterPro" id="IPR019776">
    <property type="entry name" value="Flagellar_basal_body_rod_CS"/>
</dbReference>
<keyword evidence="9" id="KW-0282">Flagellum</keyword>
<keyword evidence="9" id="KW-0969">Cilium</keyword>
<comment type="similarity">
    <text evidence="2">Belongs to the flagella basal body rod proteins family.</text>
</comment>
<dbReference type="Pfam" id="PF00460">
    <property type="entry name" value="Flg_bb_rod"/>
    <property type="match status" value="1"/>
</dbReference>
<dbReference type="PANTHER" id="PTHR30435">
    <property type="entry name" value="FLAGELLAR PROTEIN"/>
    <property type="match status" value="1"/>
</dbReference>
<evidence type="ECO:0000256" key="2">
    <source>
        <dbReference type="ARBA" id="ARBA00009677"/>
    </source>
</evidence>
<dbReference type="PANTHER" id="PTHR30435:SF2">
    <property type="entry name" value="FLAGELLAR BASAL-BODY ROD PROTEIN FLGC"/>
    <property type="match status" value="1"/>
</dbReference>
<evidence type="ECO:0000256" key="4">
    <source>
        <dbReference type="ARBA" id="ARBA00023143"/>
    </source>
</evidence>
<dbReference type="GO" id="GO:0030694">
    <property type="term" value="C:bacterial-type flagellum basal body, rod"/>
    <property type="evidence" value="ECO:0007669"/>
    <property type="project" value="UniProtKB-UniRule"/>
</dbReference>
<evidence type="ECO:0000313" key="9">
    <source>
        <dbReference type="EMBL" id="SFV37253.1"/>
    </source>
</evidence>
<protein>
    <recommendedName>
        <fullName evidence="3 6">Flagellar basal-body rod protein FlgC</fullName>
    </recommendedName>
</protein>
<organism evidence="9 10">
    <name type="scientific">Hyphomicrobium facile</name>
    <dbReference type="NCBI Taxonomy" id="51670"/>
    <lineage>
        <taxon>Bacteria</taxon>
        <taxon>Pseudomonadati</taxon>
        <taxon>Pseudomonadota</taxon>
        <taxon>Alphaproteobacteria</taxon>
        <taxon>Hyphomicrobiales</taxon>
        <taxon>Hyphomicrobiaceae</taxon>
        <taxon>Hyphomicrobium</taxon>
    </lineage>
</organism>
<accession>A0A1I7NRI3</accession>
<dbReference type="InterPro" id="IPR010930">
    <property type="entry name" value="Flg_bb/hook_C_dom"/>
</dbReference>
<dbReference type="Pfam" id="PF06429">
    <property type="entry name" value="Flg_bbr_C"/>
    <property type="match status" value="1"/>
</dbReference>
<evidence type="ECO:0000256" key="6">
    <source>
        <dbReference type="RuleBase" id="RU362062"/>
    </source>
</evidence>
<feature type="domain" description="Flagellar basal body rod protein N-terminal" evidence="7">
    <location>
        <begin position="10"/>
        <end position="37"/>
    </location>
</feature>
<evidence type="ECO:0000256" key="1">
    <source>
        <dbReference type="ARBA" id="ARBA00004117"/>
    </source>
</evidence>
<keyword evidence="4 6" id="KW-0975">Bacterial flagellum</keyword>
<dbReference type="STRING" id="51670.SAMN04488557_3068"/>
<evidence type="ECO:0000259" key="8">
    <source>
        <dbReference type="Pfam" id="PF06429"/>
    </source>
</evidence>
<dbReference type="RefSeq" id="WP_092868593.1">
    <property type="nucleotide sequence ID" value="NZ_FPCH01000003.1"/>
</dbReference>
<comment type="subcellular location">
    <subcellularLocation>
        <location evidence="1 6">Bacterial flagellum basal body</location>
    </subcellularLocation>
</comment>